<evidence type="ECO:0000313" key="3">
    <source>
        <dbReference type="Proteomes" id="UP000298652"/>
    </source>
</evidence>
<proteinExistence type="predicted"/>
<protein>
    <submittedName>
        <fullName evidence="2">Uncharacterized protein</fullName>
    </submittedName>
</protein>
<sequence>MTLGEPCVGGERGAAERAVSQLGVAVAAPGEVVVPLATGTDGPPPAQPTGARGSARPLHPAWPSDGGGGGGGDGYGGAPTVGMSSPRATEPTPYAWRGPPAVEEEEAVTGAEGPPTVGMGSPCVRGPPVVVEEAATPDAEPRSRIRPAMEKRFGGGREVGREEALATRGGGGERGRRQRIGARRRAALNAGAGVATGGGSGRGGAGLVEREEKEPATQQGGTDAGCRQAPQICNDVRASCRPTRLRWEPVATQKPTPGGTNRPAAGGRRCRGAIPNLSAGVRVGLTRDASGRARGTPDAQRICACRSVGGIFGDETTAACIRLDRRMDAR</sequence>
<name>A0A4U6VD64_SETVI</name>
<gene>
    <name evidence="2" type="ORF">SEVIR_3G255300v2</name>
</gene>
<feature type="compositionally biased region" description="Basic and acidic residues" evidence="1">
    <location>
        <begin position="154"/>
        <end position="175"/>
    </location>
</feature>
<feature type="region of interest" description="Disordered" evidence="1">
    <location>
        <begin position="35"/>
        <end position="124"/>
    </location>
</feature>
<organism evidence="2 3">
    <name type="scientific">Setaria viridis</name>
    <name type="common">Green bristlegrass</name>
    <name type="synonym">Setaria italica subsp. viridis</name>
    <dbReference type="NCBI Taxonomy" id="4556"/>
    <lineage>
        <taxon>Eukaryota</taxon>
        <taxon>Viridiplantae</taxon>
        <taxon>Streptophyta</taxon>
        <taxon>Embryophyta</taxon>
        <taxon>Tracheophyta</taxon>
        <taxon>Spermatophyta</taxon>
        <taxon>Magnoliopsida</taxon>
        <taxon>Liliopsida</taxon>
        <taxon>Poales</taxon>
        <taxon>Poaceae</taxon>
        <taxon>PACMAD clade</taxon>
        <taxon>Panicoideae</taxon>
        <taxon>Panicodae</taxon>
        <taxon>Paniceae</taxon>
        <taxon>Cenchrinae</taxon>
        <taxon>Setaria</taxon>
    </lineage>
</organism>
<keyword evidence="3" id="KW-1185">Reference proteome</keyword>
<feature type="region of interest" description="Disordered" evidence="1">
    <location>
        <begin position="154"/>
        <end position="179"/>
    </location>
</feature>
<evidence type="ECO:0000313" key="2">
    <source>
        <dbReference type="EMBL" id="TKW27421.1"/>
    </source>
</evidence>
<dbReference type="Gramene" id="TKW27421">
    <property type="protein sequence ID" value="TKW27421"/>
    <property type="gene ID" value="SEVIR_3G255300v2"/>
</dbReference>
<dbReference type="AlphaFoldDB" id="A0A4U6VD64"/>
<dbReference type="Proteomes" id="UP000298652">
    <property type="component" value="Chromosome 3"/>
</dbReference>
<evidence type="ECO:0000256" key="1">
    <source>
        <dbReference type="SAM" id="MobiDB-lite"/>
    </source>
</evidence>
<dbReference type="EMBL" id="CM016554">
    <property type="protein sequence ID" value="TKW27421.1"/>
    <property type="molecule type" value="Genomic_DNA"/>
</dbReference>
<reference evidence="2" key="1">
    <citation type="submission" date="2019-03" db="EMBL/GenBank/DDBJ databases">
        <title>WGS assembly of Setaria viridis.</title>
        <authorList>
            <person name="Huang P."/>
            <person name="Jenkins J."/>
            <person name="Grimwood J."/>
            <person name="Barry K."/>
            <person name="Healey A."/>
            <person name="Mamidi S."/>
            <person name="Sreedasyam A."/>
            <person name="Shu S."/>
            <person name="Feldman M."/>
            <person name="Wu J."/>
            <person name="Yu Y."/>
            <person name="Chen C."/>
            <person name="Johnson J."/>
            <person name="Rokhsar D."/>
            <person name="Baxter I."/>
            <person name="Schmutz J."/>
            <person name="Brutnell T."/>
            <person name="Kellogg E."/>
        </authorList>
    </citation>
    <scope>NUCLEOTIDE SEQUENCE [LARGE SCALE GENOMIC DNA]</scope>
</reference>
<feature type="compositionally biased region" description="Gly residues" evidence="1">
    <location>
        <begin position="65"/>
        <end position="79"/>
    </location>
</feature>
<accession>A0A4U6VD64</accession>